<dbReference type="SUPFAM" id="SSF48726">
    <property type="entry name" value="Immunoglobulin"/>
    <property type="match status" value="1"/>
</dbReference>
<dbReference type="Proteomes" id="UP000107383">
    <property type="component" value="Segment"/>
</dbReference>
<name>I3RSD2_9ADEN</name>
<sequence>MKSLLVLTLLSLFTQVKGRTRVQSLVAVRKSDLLISCSSSNCKSSEWTLNGEIIHNNSNVERFGNNGLLIKSIDYGGKYECVCKIKNGRIHYMVTEVKVVECESEYKMDPVEVSCLFLLAAFMGTVIGLSCSYQKTSLSLFHRC</sequence>
<gene>
    <name evidence="1" type="primary">ORF54</name>
</gene>
<dbReference type="KEGG" id="vg:12978924"/>
<dbReference type="EMBL" id="JF510462">
    <property type="protein sequence ID" value="AFK29217.1"/>
    <property type="molecule type" value="Genomic_DNA"/>
</dbReference>
<dbReference type="InterPro" id="IPR036179">
    <property type="entry name" value="Ig-like_dom_sf"/>
</dbReference>
<accession>I3RSD2</accession>
<dbReference type="Gene3D" id="2.60.40.10">
    <property type="entry name" value="Immunoglobulins"/>
    <property type="match status" value="1"/>
</dbReference>
<reference evidence="1 2" key="1">
    <citation type="journal article" date="2010" name="Acta Vet. Hung.">
        <title>Hepatitis and hydropericardium syndrome associated with adenovirus infection in goslings.</title>
        <authorList>
            <person name="Ivanics E."/>
            <person name="Palya V."/>
            <person name="Markos B."/>
            <person name="Dan A."/>
            <person name="Ursu K."/>
            <person name="Harrach B."/>
            <person name="Kajan G."/>
            <person name="Glavits R."/>
        </authorList>
    </citation>
    <scope>NUCLEOTIDE SEQUENCE [LARGE SCALE GENOMIC DNA]</scope>
    <source>
        <strain evidence="1">P29</strain>
    </source>
</reference>
<dbReference type="InterPro" id="IPR013783">
    <property type="entry name" value="Ig-like_fold"/>
</dbReference>
<organism evidence="1 2">
    <name type="scientific">Goose adenovirus 4</name>
    <dbReference type="NCBI Taxonomy" id="1193422"/>
    <lineage>
        <taxon>Viruses</taxon>
        <taxon>Varidnaviria</taxon>
        <taxon>Bamfordvirae</taxon>
        <taxon>Preplasmiviricota</taxon>
        <taxon>Polisuviricotina</taxon>
        <taxon>Pharingeaviricetes</taxon>
        <taxon>Rowavirales</taxon>
        <taxon>Adenoviridae</taxon>
        <taxon>Aviadenovirus</taxon>
        <taxon>Aviadenovirus anseris</taxon>
        <taxon>Goose aviadenovirus A</taxon>
    </lineage>
</organism>
<evidence type="ECO:0000313" key="2">
    <source>
        <dbReference type="Proteomes" id="UP000107383"/>
    </source>
</evidence>
<dbReference type="RefSeq" id="YP_006383579.1">
    <property type="nucleotide sequence ID" value="NC_017979.1"/>
</dbReference>
<reference evidence="1 2" key="2">
    <citation type="journal article" date="2012" name="J. Gen. Virol.">
        <title>Genome sequence of a waterfowl aviadenovirus, goose adenovirus 4.</title>
        <authorList>
            <person name="Kajan G.L."/>
            <person name="Davison A.J."/>
            <person name="Palya V."/>
            <person name="Harrach B."/>
            <person name="Benko M."/>
        </authorList>
    </citation>
    <scope>NUCLEOTIDE SEQUENCE [LARGE SCALE GENOMIC DNA]</scope>
    <source>
        <strain evidence="1">P29</strain>
    </source>
</reference>
<dbReference type="GeneID" id="12978924"/>
<keyword evidence="2" id="KW-1185">Reference proteome</keyword>
<evidence type="ECO:0000313" key="1">
    <source>
        <dbReference type="EMBL" id="AFK29217.1"/>
    </source>
</evidence>
<proteinExistence type="predicted"/>
<protein>
    <submittedName>
        <fullName evidence="1">Protein ORF54</fullName>
    </submittedName>
</protein>